<feature type="compositionally biased region" description="Basic and acidic residues" evidence="3">
    <location>
        <begin position="190"/>
        <end position="199"/>
    </location>
</feature>
<dbReference type="AlphaFoldDB" id="A0A177DQA2"/>
<feature type="domain" description="RRM" evidence="4">
    <location>
        <begin position="220"/>
        <end position="298"/>
    </location>
</feature>
<proteinExistence type="predicted"/>
<organism evidence="5 6">
    <name type="scientific">Alternaria alternata</name>
    <name type="common">Alternaria rot fungus</name>
    <name type="synonym">Torula alternata</name>
    <dbReference type="NCBI Taxonomy" id="5599"/>
    <lineage>
        <taxon>Eukaryota</taxon>
        <taxon>Fungi</taxon>
        <taxon>Dikarya</taxon>
        <taxon>Ascomycota</taxon>
        <taxon>Pezizomycotina</taxon>
        <taxon>Dothideomycetes</taxon>
        <taxon>Pleosporomycetidae</taxon>
        <taxon>Pleosporales</taxon>
        <taxon>Pleosporineae</taxon>
        <taxon>Pleosporaceae</taxon>
        <taxon>Alternaria</taxon>
        <taxon>Alternaria sect. Alternaria</taxon>
        <taxon>Alternaria alternata complex</taxon>
    </lineage>
</organism>
<keyword evidence="6" id="KW-1185">Reference proteome</keyword>
<dbReference type="Pfam" id="PF00076">
    <property type="entry name" value="RRM_1"/>
    <property type="match status" value="2"/>
</dbReference>
<dbReference type="Gene3D" id="3.30.70.330">
    <property type="match status" value="2"/>
</dbReference>
<dbReference type="RefSeq" id="XP_018387107.1">
    <property type="nucleotide sequence ID" value="XM_018533682.1"/>
</dbReference>
<dbReference type="InterPro" id="IPR035979">
    <property type="entry name" value="RBD_domain_sf"/>
</dbReference>
<evidence type="ECO:0000256" key="3">
    <source>
        <dbReference type="SAM" id="MobiDB-lite"/>
    </source>
</evidence>
<dbReference type="VEuPathDB" id="FungiDB:CC77DRAFT_917230"/>
<dbReference type="InterPro" id="IPR012677">
    <property type="entry name" value="Nucleotide-bd_a/b_plait_sf"/>
</dbReference>
<evidence type="ECO:0000256" key="2">
    <source>
        <dbReference type="PROSITE-ProRule" id="PRU00176"/>
    </source>
</evidence>
<dbReference type="GeneID" id="29119276"/>
<feature type="non-terminal residue" evidence="5">
    <location>
        <position position="404"/>
    </location>
</feature>
<evidence type="ECO:0000313" key="6">
    <source>
        <dbReference type="Proteomes" id="UP000077248"/>
    </source>
</evidence>
<dbReference type="Proteomes" id="UP000077248">
    <property type="component" value="Unassembled WGS sequence"/>
</dbReference>
<evidence type="ECO:0000256" key="1">
    <source>
        <dbReference type="ARBA" id="ARBA00022884"/>
    </source>
</evidence>
<dbReference type="InterPro" id="IPR052462">
    <property type="entry name" value="SLIRP/GR-RBP-like"/>
</dbReference>
<feature type="compositionally biased region" description="Acidic residues" evidence="3">
    <location>
        <begin position="170"/>
        <end position="189"/>
    </location>
</feature>
<feature type="domain" description="RRM" evidence="4">
    <location>
        <begin position="321"/>
        <end position="399"/>
    </location>
</feature>
<feature type="compositionally biased region" description="Acidic residues" evidence="3">
    <location>
        <begin position="63"/>
        <end position="87"/>
    </location>
</feature>
<dbReference type="EMBL" id="KV441476">
    <property type="protein sequence ID" value="OAG21686.1"/>
    <property type="molecule type" value="Genomic_DNA"/>
</dbReference>
<dbReference type="InterPro" id="IPR000504">
    <property type="entry name" value="RRM_dom"/>
</dbReference>
<accession>A0A177DQA2</accession>
<evidence type="ECO:0000313" key="5">
    <source>
        <dbReference type="EMBL" id="OAG21686.1"/>
    </source>
</evidence>
<dbReference type="SUPFAM" id="SSF54928">
    <property type="entry name" value="RNA-binding domain, RBD"/>
    <property type="match status" value="1"/>
</dbReference>
<feature type="region of interest" description="Disordered" evidence="3">
    <location>
        <begin position="1"/>
        <end position="220"/>
    </location>
</feature>
<sequence length="404" mass="43071">MGKTKVADKSSKKDKKSEVAAVKAGRVTKPAATPKSKSKDIAKSVASNIKDKKKSKKAPTPEPESDSSSESESESEESSESSSEEEVVEKKTPAKAAPKAAAKADSDSDSSDSSDEDSDSDSSEEEKPAPKAVKKAAAKAESSDSDSDSDSSESEDEKPAAKAEATSTSDSDDSSDADSDDSSASESEEAPSKKRKAEEAAAPAIKKTKTEEPAAEEGVKNLFVGNMSWNIDEDWLRREFEGFGEIVGCRVITDRETGRAKGFGYVEFANAADAAKAQKEMHEYELDGRQLNVDFSTPRAKPDAGGARANKYGDKRSPPSNTLFLGNVSFECSNESIQEVFQEYGNITRVSLPTDRDTGSLKGFGYVDFGSQEEATAALEALNGQEIGGRAIRIDYAQPREDNG</sequence>
<feature type="compositionally biased region" description="Acidic residues" evidence="3">
    <location>
        <begin position="143"/>
        <end position="156"/>
    </location>
</feature>
<protein>
    <recommendedName>
        <fullName evidence="4">RRM domain-containing protein</fullName>
    </recommendedName>
</protein>
<dbReference type="KEGG" id="aalt:CC77DRAFT_917230"/>
<feature type="compositionally biased region" description="Acidic residues" evidence="3">
    <location>
        <begin position="107"/>
        <end position="124"/>
    </location>
</feature>
<dbReference type="OMA" id="EIRIVMN"/>
<feature type="compositionally biased region" description="Basic and acidic residues" evidence="3">
    <location>
        <begin position="1"/>
        <end position="18"/>
    </location>
</feature>
<dbReference type="PANTHER" id="PTHR48027">
    <property type="entry name" value="HETEROGENEOUS NUCLEAR RIBONUCLEOPROTEIN 87F-RELATED"/>
    <property type="match status" value="1"/>
</dbReference>
<reference evidence="5 6" key="1">
    <citation type="submission" date="2016-05" db="EMBL/GenBank/DDBJ databases">
        <title>Comparative analysis of secretome profiles of manganese(II)-oxidizing ascomycete fungi.</title>
        <authorList>
            <consortium name="DOE Joint Genome Institute"/>
            <person name="Zeiner C.A."/>
            <person name="Purvine S.O."/>
            <person name="Zink E.M."/>
            <person name="Wu S."/>
            <person name="Pasa-Tolic L."/>
            <person name="Chaput D.L."/>
            <person name="Haridas S."/>
            <person name="Grigoriev I.V."/>
            <person name="Santelli C.M."/>
            <person name="Hansel C.M."/>
        </authorList>
    </citation>
    <scope>NUCLEOTIDE SEQUENCE [LARGE SCALE GENOMIC DNA]</scope>
    <source>
        <strain evidence="5 6">SRC1lrK2f</strain>
    </source>
</reference>
<dbReference type="STRING" id="5599.A0A177DQA2"/>
<dbReference type="SMART" id="SM00360">
    <property type="entry name" value="RRM"/>
    <property type="match status" value="2"/>
</dbReference>
<feature type="compositionally biased region" description="Low complexity" evidence="3">
    <location>
        <begin position="94"/>
        <end position="103"/>
    </location>
</feature>
<evidence type="ECO:0000259" key="4">
    <source>
        <dbReference type="PROSITE" id="PS50102"/>
    </source>
</evidence>
<keyword evidence="1 2" id="KW-0694">RNA-binding</keyword>
<gene>
    <name evidence="5" type="ORF">CC77DRAFT_917230</name>
</gene>
<feature type="region of interest" description="Disordered" evidence="3">
    <location>
        <begin position="294"/>
        <end position="318"/>
    </location>
</feature>
<name>A0A177DQA2_ALTAL</name>
<dbReference type="PROSITE" id="PS50102">
    <property type="entry name" value="RRM"/>
    <property type="match status" value="2"/>
</dbReference>
<dbReference type="GO" id="GO:0003723">
    <property type="term" value="F:RNA binding"/>
    <property type="evidence" value="ECO:0007669"/>
    <property type="project" value="UniProtKB-UniRule"/>
</dbReference>